<evidence type="ECO:0000313" key="2">
    <source>
        <dbReference type="Proteomes" id="UP000015105"/>
    </source>
</evidence>
<accession>A0A453IL96</accession>
<name>A0A453IL96_AEGTS</name>
<reference evidence="1" key="3">
    <citation type="journal article" date="2017" name="Nature">
        <title>Genome sequence of the progenitor of the wheat D genome Aegilops tauschii.</title>
        <authorList>
            <person name="Luo M.C."/>
            <person name="Gu Y.Q."/>
            <person name="Puiu D."/>
            <person name="Wang H."/>
            <person name="Twardziok S.O."/>
            <person name="Deal K.R."/>
            <person name="Huo N."/>
            <person name="Zhu T."/>
            <person name="Wang L."/>
            <person name="Wang Y."/>
            <person name="McGuire P.E."/>
            <person name="Liu S."/>
            <person name="Long H."/>
            <person name="Ramasamy R.K."/>
            <person name="Rodriguez J.C."/>
            <person name="Van S.L."/>
            <person name="Yuan L."/>
            <person name="Wang Z."/>
            <person name="Xia Z."/>
            <person name="Xiao L."/>
            <person name="Anderson O.D."/>
            <person name="Ouyang S."/>
            <person name="Liang Y."/>
            <person name="Zimin A.V."/>
            <person name="Pertea G."/>
            <person name="Qi P."/>
            <person name="Bennetzen J.L."/>
            <person name="Dai X."/>
            <person name="Dawson M.W."/>
            <person name="Muller H.G."/>
            <person name="Kugler K."/>
            <person name="Rivarola-Duarte L."/>
            <person name="Spannagl M."/>
            <person name="Mayer K.F.X."/>
            <person name="Lu F.H."/>
            <person name="Bevan M.W."/>
            <person name="Leroy P."/>
            <person name="Li P."/>
            <person name="You F.M."/>
            <person name="Sun Q."/>
            <person name="Liu Z."/>
            <person name="Lyons E."/>
            <person name="Wicker T."/>
            <person name="Salzberg S.L."/>
            <person name="Devos K.M."/>
            <person name="Dvorak J."/>
        </authorList>
    </citation>
    <scope>NUCLEOTIDE SEQUENCE [LARGE SCALE GENOMIC DNA]</scope>
    <source>
        <strain evidence="1">cv. AL8/78</strain>
    </source>
</reference>
<dbReference type="Gramene" id="AET4Gv20592900.19">
    <property type="protein sequence ID" value="AET4Gv20592900.19"/>
    <property type="gene ID" value="AET4Gv20592900"/>
</dbReference>
<keyword evidence="2" id="KW-1185">Reference proteome</keyword>
<dbReference type="AlphaFoldDB" id="A0A453IL96"/>
<organism evidence="1 2">
    <name type="scientific">Aegilops tauschii subsp. strangulata</name>
    <name type="common">Goatgrass</name>
    <dbReference type="NCBI Taxonomy" id="200361"/>
    <lineage>
        <taxon>Eukaryota</taxon>
        <taxon>Viridiplantae</taxon>
        <taxon>Streptophyta</taxon>
        <taxon>Embryophyta</taxon>
        <taxon>Tracheophyta</taxon>
        <taxon>Spermatophyta</taxon>
        <taxon>Magnoliopsida</taxon>
        <taxon>Liliopsida</taxon>
        <taxon>Poales</taxon>
        <taxon>Poaceae</taxon>
        <taxon>BOP clade</taxon>
        <taxon>Pooideae</taxon>
        <taxon>Triticodae</taxon>
        <taxon>Triticeae</taxon>
        <taxon>Triticinae</taxon>
        <taxon>Aegilops</taxon>
    </lineage>
</organism>
<dbReference type="EnsemblPlants" id="AET4Gv20592900.19">
    <property type="protein sequence ID" value="AET4Gv20592900.19"/>
    <property type="gene ID" value="AET4Gv20592900"/>
</dbReference>
<reference evidence="2" key="2">
    <citation type="journal article" date="2017" name="Nat. Plants">
        <title>The Aegilops tauschii genome reveals multiple impacts of transposons.</title>
        <authorList>
            <person name="Zhao G."/>
            <person name="Zou C."/>
            <person name="Li K."/>
            <person name="Wang K."/>
            <person name="Li T."/>
            <person name="Gao L."/>
            <person name="Zhang X."/>
            <person name="Wang H."/>
            <person name="Yang Z."/>
            <person name="Liu X."/>
            <person name="Jiang W."/>
            <person name="Mao L."/>
            <person name="Kong X."/>
            <person name="Jiao Y."/>
            <person name="Jia J."/>
        </authorList>
    </citation>
    <scope>NUCLEOTIDE SEQUENCE [LARGE SCALE GENOMIC DNA]</scope>
    <source>
        <strain evidence="2">cv. AL8/78</strain>
    </source>
</reference>
<reference evidence="2" key="1">
    <citation type="journal article" date="2014" name="Science">
        <title>Ancient hybridizations among the ancestral genomes of bread wheat.</title>
        <authorList>
            <consortium name="International Wheat Genome Sequencing Consortium,"/>
            <person name="Marcussen T."/>
            <person name="Sandve S.R."/>
            <person name="Heier L."/>
            <person name="Spannagl M."/>
            <person name="Pfeifer M."/>
            <person name="Jakobsen K.S."/>
            <person name="Wulff B.B."/>
            <person name="Steuernagel B."/>
            <person name="Mayer K.F."/>
            <person name="Olsen O.A."/>
        </authorList>
    </citation>
    <scope>NUCLEOTIDE SEQUENCE [LARGE SCALE GENOMIC DNA]</scope>
    <source>
        <strain evidence="2">cv. AL8/78</strain>
    </source>
</reference>
<evidence type="ECO:0000313" key="1">
    <source>
        <dbReference type="EnsemblPlants" id="AET4Gv20592900.19"/>
    </source>
</evidence>
<dbReference type="Proteomes" id="UP000015105">
    <property type="component" value="Chromosome 4D"/>
</dbReference>
<reference evidence="1" key="4">
    <citation type="submission" date="2019-03" db="UniProtKB">
        <authorList>
            <consortium name="EnsemblPlants"/>
        </authorList>
    </citation>
    <scope>IDENTIFICATION</scope>
</reference>
<proteinExistence type="predicted"/>
<sequence length="41" mass="4642">MSSLANCMLFIRVQIVLNHYRSVPMETAIHATTEVAFVLFS</sequence>
<reference evidence="1" key="5">
    <citation type="journal article" date="2021" name="G3 (Bethesda)">
        <title>Aegilops tauschii genome assembly Aet v5.0 features greater sequence contiguity and improved annotation.</title>
        <authorList>
            <person name="Wang L."/>
            <person name="Zhu T."/>
            <person name="Rodriguez J.C."/>
            <person name="Deal K.R."/>
            <person name="Dubcovsky J."/>
            <person name="McGuire P.E."/>
            <person name="Lux T."/>
            <person name="Spannagl M."/>
            <person name="Mayer K.F.X."/>
            <person name="Baldrich P."/>
            <person name="Meyers B.C."/>
            <person name="Huo N."/>
            <person name="Gu Y.Q."/>
            <person name="Zhou H."/>
            <person name="Devos K.M."/>
            <person name="Bennetzen J.L."/>
            <person name="Unver T."/>
            <person name="Budak H."/>
            <person name="Gulick P.J."/>
            <person name="Galiba G."/>
            <person name="Kalapos B."/>
            <person name="Nelson D.R."/>
            <person name="Li P."/>
            <person name="You F.M."/>
            <person name="Luo M.C."/>
            <person name="Dvorak J."/>
        </authorList>
    </citation>
    <scope>NUCLEOTIDE SEQUENCE [LARGE SCALE GENOMIC DNA]</scope>
    <source>
        <strain evidence="1">cv. AL8/78</strain>
    </source>
</reference>
<protein>
    <submittedName>
        <fullName evidence="1">Uncharacterized protein</fullName>
    </submittedName>
</protein>